<evidence type="ECO:0000256" key="2">
    <source>
        <dbReference type="ARBA" id="ARBA00023002"/>
    </source>
</evidence>
<evidence type="ECO:0000313" key="7">
    <source>
        <dbReference type="Proteomes" id="UP000501466"/>
    </source>
</evidence>
<evidence type="ECO:0000259" key="5">
    <source>
        <dbReference type="Pfam" id="PF00248"/>
    </source>
</evidence>
<dbReference type="NCBIfam" id="NF007912">
    <property type="entry name" value="PRK10625.1"/>
    <property type="match status" value="1"/>
</dbReference>
<gene>
    <name evidence="6" type="ORF">THMIRHAT_11860</name>
</gene>
<keyword evidence="2" id="KW-0560">Oxidoreductase</keyword>
<protein>
    <recommendedName>
        <fullName evidence="4">Protein tas</fullName>
    </recommendedName>
</protein>
<dbReference type="SUPFAM" id="SSF51430">
    <property type="entry name" value="NAD(P)-linked oxidoreductase"/>
    <property type="match status" value="1"/>
</dbReference>
<name>A0A6F8PN72_9GAMM</name>
<dbReference type="Proteomes" id="UP000501466">
    <property type="component" value="Chromosome"/>
</dbReference>
<sequence>MIYNNLGASDIQVSRICLGTMTWGEQNTQEEAFAQMDYALEQGVNFWDTAELYAIPPKAATYGKTEIMIGNWFAKTHKRSQIILASKMAGPGPGFVDHIRGGHSQFNAQQIPLAIDASLKRLQTDYIDLYQLHWPERPTNYFGQLGFHAPQKPAEFTPFEETLLALSEQVKAGKIRMIGLSNETAWGVMKFLETAQRLGLEKIITIQNPYSLLNRSFEVNLAEVSHHEKVGLLAYSPLGFGVLSGKYLNGQKPKGARLSLFNNYTRYSSPNAQKATELYAALAKGNGLTPTQLALAFVNSRPFVSANIIGATTMEQLKENIASIEIQLSDEVLAQIERIHSQYTYPSP</sequence>
<feature type="domain" description="NADP-dependent oxidoreductase" evidence="5">
    <location>
        <begin position="15"/>
        <end position="339"/>
    </location>
</feature>
<dbReference type="CDD" id="cd19094">
    <property type="entry name" value="AKR_Tas-like"/>
    <property type="match status" value="1"/>
</dbReference>
<proteinExistence type="inferred from homology"/>
<evidence type="ECO:0000256" key="1">
    <source>
        <dbReference type="ARBA" id="ARBA00022857"/>
    </source>
</evidence>
<dbReference type="InterPro" id="IPR023210">
    <property type="entry name" value="NADP_OxRdtase_dom"/>
</dbReference>
<keyword evidence="1" id="KW-0521">NADP</keyword>
<accession>A0A6F8PN72</accession>
<reference evidence="7" key="1">
    <citation type="submission" date="2019-11" db="EMBL/GenBank/DDBJ databases">
        <title>Isolation and characterization of two novel species in the genus Thiomicrorhabdus.</title>
        <authorList>
            <person name="Mochizuki J."/>
            <person name="Kojima H."/>
            <person name="Fukui M."/>
        </authorList>
    </citation>
    <scope>NUCLEOTIDE SEQUENCE [LARGE SCALE GENOMIC DNA]</scope>
    <source>
        <strain evidence="7">AkT22</strain>
    </source>
</reference>
<evidence type="ECO:0000256" key="4">
    <source>
        <dbReference type="ARBA" id="ARBA00070119"/>
    </source>
</evidence>
<dbReference type="RefSeq" id="WP_173291241.1">
    <property type="nucleotide sequence ID" value="NZ_AP021888.1"/>
</dbReference>
<comment type="similarity">
    <text evidence="3">Belongs to the aldo/keto reductase family. Aldo/keto reductase 2 subfamily.</text>
</comment>
<dbReference type="Gene3D" id="3.20.20.100">
    <property type="entry name" value="NADP-dependent oxidoreductase domain"/>
    <property type="match status" value="1"/>
</dbReference>
<dbReference type="InterPro" id="IPR036812">
    <property type="entry name" value="NAD(P)_OxRdtase_dom_sf"/>
</dbReference>
<dbReference type="EMBL" id="AP021888">
    <property type="protein sequence ID" value="BBP43440.1"/>
    <property type="molecule type" value="Genomic_DNA"/>
</dbReference>
<dbReference type="PANTHER" id="PTHR43364">
    <property type="entry name" value="NADH-SPECIFIC METHYLGLYOXAL REDUCTASE-RELATED"/>
    <property type="match status" value="1"/>
</dbReference>
<keyword evidence="7" id="KW-1185">Reference proteome</keyword>
<evidence type="ECO:0000256" key="3">
    <source>
        <dbReference type="ARBA" id="ARBA00038157"/>
    </source>
</evidence>
<evidence type="ECO:0000313" key="6">
    <source>
        <dbReference type="EMBL" id="BBP43440.1"/>
    </source>
</evidence>
<dbReference type="Pfam" id="PF00248">
    <property type="entry name" value="Aldo_ket_red"/>
    <property type="match status" value="1"/>
</dbReference>
<dbReference type="AlphaFoldDB" id="A0A6F8PN72"/>
<organism evidence="6 7">
    <name type="scientific">Thiosulfativibrio zosterae</name>
    <dbReference type="NCBI Taxonomy" id="2675053"/>
    <lineage>
        <taxon>Bacteria</taxon>
        <taxon>Pseudomonadati</taxon>
        <taxon>Pseudomonadota</taxon>
        <taxon>Gammaproteobacteria</taxon>
        <taxon>Thiotrichales</taxon>
        <taxon>Piscirickettsiaceae</taxon>
        <taxon>Thiosulfativibrio</taxon>
    </lineage>
</organism>
<dbReference type="InterPro" id="IPR050523">
    <property type="entry name" value="AKR_Detox_Biosynth"/>
</dbReference>
<dbReference type="FunFam" id="3.20.20.100:FF:000005">
    <property type="entry name" value="NADP(H)-dependent aldo-keto reductase"/>
    <property type="match status" value="1"/>
</dbReference>
<dbReference type="PANTHER" id="PTHR43364:SF17">
    <property type="entry name" value="ALDO KETO REDUCTASE"/>
    <property type="match status" value="1"/>
</dbReference>
<dbReference type="KEGG" id="tzo:THMIRHAT_11860"/>
<dbReference type="GO" id="GO:0016491">
    <property type="term" value="F:oxidoreductase activity"/>
    <property type="evidence" value="ECO:0007669"/>
    <property type="project" value="UniProtKB-KW"/>
</dbReference>